<protein>
    <submittedName>
        <fullName evidence="3">Uncharacterized protein</fullName>
    </submittedName>
</protein>
<dbReference type="EMBL" id="CAADGD010000125">
    <property type="protein sequence ID" value="VFK72614.1"/>
    <property type="molecule type" value="Genomic_DNA"/>
</dbReference>
<name>A0A451B2U5_9GAMM</name>
<gene>
    <name evidence="2" type="ORF">BECKUNK1418G_GA0071005_11339</name>
    <name evidence="3" type="ORF">BECKUNK1418H_GA0071006_11259</name>
</gene>
<accession>A0A451B2U5</accession>
<evidence type="ECO:0000313" key="2">
    <source>
        <dbReference type="EMBL" id="VFK67277.1"/>
    </source>
</evidence>
<dbReference type="AlphaFoldDB" id="A0A451B2U5"/>
<keyword evidence="1" id="KW-0732">Signal</keyword>
<organism evidence="3">
    <name type="scientific">Candidatus Kentrum sp. UNK</name>
    <dbReference type="NCBI Taxonomy" id="2126344"/>
    <lineage>
        <taxon>Bacteria</taxon>
        <taxon>Pseudomonadati</taxon>
        <taxon>Pseudomonadota</taxon>
        <taxon>Gammaproteobacteria</taxon>
        <taxon>Candidatus Kentrum</taxon>
    </lineage>
</organism>
<feature type="signal peptide" evidence="1">
    <location>
        <begin position="1"/>
        <end position="33"/>
    </location>
</feature>
<feature type="chain" id="PRO_5036354261" evidence="1">
    <location>
        <begin position="34"/>
        <end position="136"/>
    </location>
</feature>
<reference evidence="3" key="1">
    <citation type="submission" date="2019-02" db="EMBL/GenBank/DDBJ databases">
        <authorList>
            <person name="Gruber-Vodicka R. H."/>
            <person name="Seah K. B. B."/>
        </authorList>
    </citation>
    <scope>NUCLEOTIDE SEQUENCE</scope>
    <source>
        <strain evidence="3">BECK_BY19</strain>
        <strain evidence="2">BECK_BY8</strain>
    </source>
</reference>
<evidence type="ECO:0000313" key="3">
    <source>
        <dbReference type="EMBL" id="VFK72614.1"/>
    </source>
</evidence>
<dbReference type="EMBL" id="CAADFZ010000133">
    <property type="protein sequence ID" value="VFK67277.1"/>
    <property type="molecule type" value="Genomic_DNA"/>
</dbReference>
<evidence type="ECO:0000256" key="1">
    <source>
        <dbReference type="SAM" id="SignalP"/>
    </source>
</evidence>
<sequence length="136" mass="15261">MKISTTSKKTSLASIGLVSILALAILTPNDAFAASKPWRANNHSSDTVKVFWTAEMCAGVKPACGFNPDYTAVCKTKILHPGEESEYKFPNATYLRKKEVCSMDRAQTIDDSFTTTRKDNGIRINEDEQRMEWYDE</sequence>
<proteinExistence type="predicted"/>